<keyword evidence="1" id="KW-0479">Metal-binding</keyword>
<evidence type="ECO:0000256" key="1">
    <source>
        <dbReference type="ARBA" id="ARBA00022723"/>
    </source>
</evidence>
<evidence type="ECO:0000256" key="2">
    <source>
        <dbReference type="ARBA" id="ARBA00023004"/>
    </source>
</evidence>
<dbReference type="Gene3D" id="3.30.200.210">
    <property type="match status" value="1"/>
</dbReference>
<accession>A0A317NK06</accession>
<name>A0A317NK06_9NOCA</name>
<dbReference type="GO" id="GO:0046872">
    <property type="term" value="F:metal ion binding"/>
    <property type="evidence" value="ECO:0007669"/>
    <property type="project" value="UniProtKB-KW"/>
</dbReference>
<dbReference type="GO" id="GO:0051536">
    <property type="term" value="F:iron-sulfur cluster binding"/>
    <property type="evidence" value="ECO:0007669"/>
    <property type="project" value="UniProtKB-KW"/>
</dbReference>
<keyword evidence="3" id="KW-0411">Iron-sulfur</keyword>
<dbReference type="Proteomes" id="UP000246410">
    <property type="component" value="Unassembled WGS sequence"/>
</dbReference>
<dbReference type="EMBL" id="QGTL01000005">
    <property type="protein sequence ID" value="PWV75113.1"/>
    <property type="molecule type" value="Genomic_DNA"/>
</dbReference>
<dbReference type="InterPro" id="IPR050123">
    <property type="entry name" value="Prok_molybdopt-oxidoreductase"/>
</dbReference>
<evidence type="ECO:0000256" key="3">
    <source>
        <dbReference type="ARBA" id="ARBA00023014"/>
    </source>
</evidence>
<evidence type="ECO:0000313" key="5">
    <source>
        <dbReference type="Proteomes" id="UP000246410"/>
    </source>
</evidence>
<keyword evidence="2" id="KW-0408">Iron</keyword>
<keyword evidence="5" id="KW-1185">Reference proteome</keyword>
<organism evidence="4 5">
    <name type="scientific">Nocardia neocaledoniensis</name>
    <dbReference type="NCBI Taxonomy" id="236511"/>
    <lineage>
        <taxon>Bacteria</taxon>
        <taxon>Bacillati</taxon>
        <taxon>Actinomycetota</taxon>
        <taxon>Actinomycetes</taxon>
        <taxon>Mycobacteriales</taxon>
        <taxon>Nocardiaceae</taxon>
        <taxon>Nocardia</taxon>
    </lineage>
</organism>
<sequence>MVGVRGCADDRINRGRLDAKDLFGWQANASDDRLTRPLIRRDGALVETDWDTAMTAIVAHSRTLLRADAAANRRDPRIGAVRERARRRGAVMRALCWNDVDELAVRTVPDPVPVNPHDAARAR</sequence>
<dbReference type="SUPFAM" id="SSF53706">
    <property type="entry name" value="Formate dehydrogenase/DMSO reductase, domains 1-3"/>
    <property type="match status" value="1"/>
</dbReference>
<evidence type="ECO:0000313" key="4">
    <source>
        <dbReference type="EMBL" id="PWV75113.1"/>
    </source>
</evidence>
<evidence type="ECO:0008006" key="6">
    <source>
        <dbReference type="Google" id="ProtNLM"/>
    </source>
</evidence>
<proteinExistence type="predicted"/>
<protein>
    <recommendedName>
        <fullName evidence="6">Molybdopterin-dependent oxidoreductase-like protein</fullName>
    </recommendedName>
</protein>
<reference evidence="4 5" key="1">
    <citation type="submission" date="2018-05" db="EMBL/GenBank/DDBJ databases">
        <title>Genomic Encyclopedia of Type Strains, Phase IV (KMG-IV): sequencing the most valuable type-strain genomes for metagenomic binning, comparative biology and taxonomic classification.</title>
        <authorList>
            <person name="Goeker M."/>
        </authorList>
    </citation>
    <scope>NUCLEOTIDE SEQUENCE [LARGE SCALE GENOMIC DNA]</scope>
    <source>
        <strain evidence="4 5">DSM 44717</strain>
    </source>
</reference>
<comment type="caution">
    <text evidence="4">The sequence shown here is derived from an EMBL/GenBank/DDBJ whole genome shotgun (WGS) entry which is preliminary data.</text>
</comment>
<gene>
    <name evidence="4" type="ORF">DFR69_105187</name>
</gene>
<dbReference type="AlphaFoldDB" id="A0A317NK06"/>
<dbReference type="PANTHER" id="PTHR43105:SF10">
    <property type="entry name" value="NADH-QUINONE OXIDOREDUCTASE SUBUNIT G"/>
    <property type="match status" value="1"/>
</dbReference>
<dbReference type="PANTHER" id="PTHR43105">
    <property type="entry name" value="RESPIRATORY NITRATE REDUCTASE"/>
    <property type="match status" value="1"/>
</dbReference>